<proteinExistence type="predicted"/>
<keyword evidence="3" id="KW-0732">Signal</keyword>
<organism evidence="5 6">
    <name type="scientific">Rhodoferax ferrireducens</name>
    <dbReference type="NCBI Taxonomy" id="192843"/>
    <lineage>
        <taxon>Bacteria</taxon>
        <taxon>Pseudomonadati</taxon>
        <taxon>Pseudomonadota</taxon>
        <taxon>Betaproteobacteria</taxon>
        <taxon>Burkholderiales</taxon>
        <taxon>Comamonadaceae</taxon>
        <taxon>Rhodoferax</taxon>
    </lineage>
</organism>
<dbReference type="NCBIfam" id="NF012206">
    <property type="entry name" value="LktA_tand_53"/>
    <property type="match status" value="11"/>
</dbReference>
<dbReference type="EMBL" id="MTEI01000001">
    <property type="protein sequence ID" value="OQW90137.1"/>
    <property type="molecule type" value="Genomic_DNA"/>
</dbReference>
<protein>
    <recommendedName>
        <fullName evidence="4">Filamentous haemagglutinin FhaB/tRNA nuclease CdiA-like TPS domain-containing protein</fullName>
    </recommendedName>
</protein>
<dbReference type="InterPro" id="IPR047881">
    <property type="entry name" value="LktA_repeat"/>
</dbReference>
<feature type="domain" description="Filamentous haemagglutinin FhaB/tRNA nuclease CdiA-like TPS" evidence="4">
    <location>
        <begin position="25"/>
        <end position="149"/>
    </location>
</feature>
<dbReference type="Proteomes" id="UP000192505">
    <property type="component" value="Unassembled WGS sequence"/>
</dbReference>
<evidence type="ECO:0000259" key="4">
    <source>
        <dbReference type="SMART" id="SM00912"/>
    </source>
</evidence>
<gene>
    <name evidence="5" type="ORF">BWK72_02670</name>
</gene>
<dbReference type="NCBIfam" id="NF012204">
    <property type="entry name" value="adhes_FxxPxG"/>
    <property type="match status" value="1"/>
</dbReference>
<dbReference type="InterPro" id="IPR008638">
    <property type="entry name" value="FhaB/CdiA-like_TPS"/>
</dbReference>
<dbReference type="InterPro" id="IPR012334">
    <property type="entry name" value="Pectin_lyas_fold"/>
</dbReference>
<sequence>MLRRCAWLNAVANISMMSCSAMALTTTSVQGQTIVPDGRTQTQLSVNGAVTDITTQTVRGPNAFNSFSRFDVDQAATVNLHLPGSTSNLLNLVTDHRSYINGLVNAYKDGAIGGNVFFFNPHGIAVGSGGVLNVGSLTLATPTAAFMDRLISPGGDINVEATAEALAGHVPLSPTGLVSVKGRINAAEAVTLAGGNVNVVAGAQIFAGGKAQVAFDDLVNVGGLQMATQVKVDGGLIRIAAAEDITVAGQVSADGVGEQANGGSITVMADRNSTLEASGKVSADAGNSGDGGFVEFSAHKTVYLNGNGLSARAAGGGEAGNILIDPTDLSWSGSSDYTWAGSTYDQFSHGANLTITASNKVSLDNVMLSTRDIGNAPDTRANHLTGTSQGNSGNITINAKDIELKNGTQLLAQADNGKAAGNISITATDNQSTPAFAALDSSIATILIDHATIKGGNVSITATANDKWEWTGNEFGDKVLGFLDDLRIGLNISYSYAWAHVDVLNNSAIDAAGTLDVAAVAKADATMRVLSTLVGVGYGETDANAKVNIGIASLGADGAMTLRAQADSTLKVEVDTVNTGKFNNAASNASQYADFAFAIGKGKQVAEAIVGPNATISRAQSLKVEATGEKSQSVASSGGAYKDGTASAGVSVSISDTTLTARLGGNINANQVTVKAEIADDASSEVSASAGTAGSPDLQEAITSAKPVETILFEKLSDFVAKAPTTDQRSGNSAKLGVAAAFAWVENTNTVTAEVAANSHITTPGALNILAAAEESISFETSAAVDERDLEKTSEGDNKTTEDKKKIAVSASVLVLDMQHHADARIGDGAVISAGGPVNVNASSTIVPFYQQWPELIGKFRNMDWSSANAWYDLGEALYETVGDPVGASTWSQTAVESEKLALAGALQFLTLDNKATAKIGDADINVGNDPITANQDVNVVARASQGTLSLVGVPEWDPTSPPGSNTSSSSVGFGGSYLQFDLSGGSEAIIAKGAEVRADDVAVVAETGFDVITVTETVGKAGKVSINGAFSLLDTDVSTLAQIGSGVAVTANDVLIQAEDDSLLINVAGGVARSGSVGIGFSIAINDMDRETRALIGNQATESGSGGSLTASGNLLLDAEASGTQGAFTVAGSGQAGQDDPKAKGGDGAKTNAKDSGQQGKSGVGISASVSINLVADITEASIADLTSVTVSGTAASSVAVDRDGDGTADATVNLDRGIKARALNDTLALAGAGSLTVALDKSAGLAGAFTWNQLVKDTRATIADATVTVVGGGVTLDAENSKAMWSISASGAGGDKVGIAGSVAYSNIDNVTEAAIDNANVDADSTAVLDARDTSDIRSVAGSASYGGKAGVGAGVAISTVDSDTTARISGAGKTIIGDAGVSATATNDNSIVAVAAAIGASQGVAASGAVTWNVITNKTEATLSGASLTASGNAVNLDADDTADIFAISGNAAISTGQGSVGISGSYNEIDNETYARATGGSLSGTSVRLEATEDATIKAIAAGGSGSSKVAVSGSLGVNTIGNITEASTSGTTVSTAGDATVRAADNSDIFSVTGAVGVAGNGAVGASGSYNHIGSTVTAQISGGMVDAANVLVDAERAARMEVWAVAGSGAGTAGFAGSIALNDIGGVTTASINGSAEVEASGNALVTAESDDRIDARAGAIGIGGSVGGAGSIAFNNVHADTLAQVTGANTEVTGLGNGGLAQVDNGNLSSYSGLPSEHPLSGRQQKDNIRGAAVVASSTAQVENFTISAAGGGSTGVAGTVSVAMMTGYTSAEVTDYAKLNASFGNTEQEARVAAYHHDNLWSVSGGGAIGGDAGIGGVMDTLIGSHITTAEVRGATVQGLKAVTVDAGSTLEIAQKVIGLGVGGYAGLSGSIGLVLVEGKTQALVWDADLNSKGDLTVEATSKTDADIYAGAVSLSGVAGIGLTGTVSVYDQTTQAIVGDDSKLNANKTTRIKAENDTDQNVIAGTASAAGGVGIAGTVNVAVIKGTTQAVFGAKSDAGKAASQINVDAGYGGSEQDVVIEAADTTHIDNYLGGLGIGLGGAGVGAAVDVVMVNNGASAEVRSGTIRTDRDITVQADTERMLDSFTIAAAGGSTVGISGAVSVLTAGSRPDSDADSEVGTSVGEIARNVSANAFGNQMDSDAGGTTASRDAANAARAKADVDDDMNAPAAAASARAFVAAGTTLNAGRDVAITANNGTDADAIAVGVAVSGGFSLGGGVALAFVDDKTDAEASGVIKAGRNVTVQAGDGPVSDTQGLQLDVGDIHINQRTAASKLIAFAGGGGVVGLGASVAIQNKASMATAKVGNNADITAYGTTAADPGGVSGLITVDASIQHDLESTAFGAAVGLGGIGAAIAYTTLDGDADALVGNGALLTGKALDVHGHSKTDSDVSATAAAGGLFSGAGADADAEDTSSAKARIGDNVVIRTQAGLAQVRADVDPVAKAQSLGVAVSASISIGVSLADATVETRAEADTGSDLDVEAGALTVQAETRLSGKNAEADATAGAGGALLGVGASEANAIVRTDTVAEVGADNKIFVTGEFKVDANSETYADADVTGINVGLLAAGGNTAKAKTDTETYASVGDNATVTAGAVKVKADGNDTLRASTLAGAGGLGVMVASKSETEADSKTQARLGKDAETGVTVVGGTVVADTVNIDAVQHINFDATADSTSAAAVGASGARAVNDVDSRTLAAIGQNMTVSAEDLFSARARNDIEKSTAGASGYQVDSGSGGVLNAAAARSQSTIRNDAQVTLGRDALIGVNNRTLKQVTDNNGRDVNVPVNGLLEMAAWNDVAVYDRVRLDSGGAIAIARAESSIDNVSTAGVSVGQDAGLLSDGNIELSARTAADVQTRAHSKTYGLAGAAEGDTSATITADQAVQIGLDAFIEAQESVYLMAGADRTQTNQFDADAETRLWNRTAVPIETDPEALGRVVQHNDVTVASGAQVRAVRDVYLTASEGSHKARGYGEGTDLYREALSAIGEFFGADTSSLKITGGSSYDNANPSAPAGGPSSRVDVEGSVQAGIWNHQWISVAADGGITASEALDGITTQSDSQNVAQLLQQEIDAIEAAADAKLAQYNNFKGGSAAAAAIEAQAAAAAQYNAAQTDLTEANLVKTNVQAYVNTATNAGSSATAAAAAATNAADLAAAQAATNTGDTGTTAAVRVAAAAFATATAASAANAAAANTAATLAETEASNLTKAANDTSDPAGKTYLQTMANAANNTASKARAVAIAAAAEAVVRANSASTPEAIAAAVQATANAVAAADTAAKSAAVVAASDAETTATNAFRQATRLLDIANTQLAKANDDLAAAQNANGSSDAALGMYADARFLSTQLAQLQGATDVDFVDIGKSGDIITARSGNVRVTGKALTGSGDLSAPGDAKIEIKNQSTRFMRVNADLLIPDEGGGQVTFNGMRVSNSNDINQRNAVGQSANLGITDALNTDKPLILVENSNSLYSGNSGGPAQLWIYGNITNLGGEAKATSHGTLRVAGNISAETVNLATGGDFIKTWTPGYTHQGGDPVKRLGTTPNEKEAKKEDYAQTILPNCDAVECGSTIAGNNVYISAEKLNINGLIQAGLPERRIEIDDALLTKPNADKTALTNTQAIGAARSAWLASPTTAARYINLTNPTADGIADSGDIKLRYDAQFDRLELADARMGGGHMELFGDIFSTGNGELRVMDGYGRINITNTTGYDLAVGRLDTGPGVQGTIRITDTARDSSGHYRGAGNTPLVTEITRENGEATTRTNTGAGGAMQVVDTSSDNYGRSTSFHPMADRRFNWINGQTTNWERIEGYETKTTWGVDWLARDPGQIPVFTPPPTSTYLPRVSGDWLSIVATQGADYELVYSNATSTEVKTNLPTTSYKTDCFWGVCHSRMYVSTEKYSWSQYENYHHSLNASQSVKVNFTGHDSSQVRVTTDGQLLFSGLVRSLAGDITANAAGGMAVLNPDARLLGKEINLTSSTGAIGSAAAPVRLELFNNGAVTASGRDGVALATSRGDLLINSVMAAQGDVNLTADGHIRTTGSGTSVTGENVSLVSLNGGIHGLMDSLALQIETMGNDGTLSARAVSDIRLQEATGDTRLQQVASVTGDVHLASPGRLLDANTVEQVDKKTSDELLALWKEMSLNGDEAKDARDRSLATQAARLKQEYEAYFRMRNLHRLDDGSYTAAAYDSGYAYHATTVQASVLKSVNNWTDADVARYESEQTAAYHAAQARFGAGDYVVNFAPTLTVAETVALSEGAIWTEAQLANGLASGLFRPVSDTDIRVEDANVVGRDVTLNAQTGIGMQSATPAVIALDANGLLSDDDKLILLTAERKDITVDGHGQVSVRQFEDLDVTVSGTLNADTASGSALLGSEADLALGQIRATDEVRVKTGASLLGQVGQTNILATSAVLEAGQGSLGSAVTPLSVDLATGGTLIARAGTDLFVREVNGDMVVSSVFARGDISLDAQGSLIEAVEDNLLDVRGNSVALSAGDTVGQPDGQRAFDVQVAKNGLLSASAPNGVYLSSTGQSGRLGNITTQGVFQLAVADGGITLVGSVQAGAGVSLTAADDILFDGGRVRSDDAVMLVGGTDGSGGVKGDGNGVADVEAGGPVTVVATDDIGGEHPLQMEVAEVLTLRATNVHADVSQPSTTNPLAVTVTGPIGDTAHHVNLRLTPSGPVVFPALVLHNGMIRSSGFDLSVELGYLGGAVTFVTPNFAARIDHLVRSMTPGLDVRAFTLDNDFSLTMNAGSVRLSDFIINQNLMRNIVGAPYGVADVLSQQSLQTVQRQVPNLGGLVEPVALPKAAPPLVEIEELSLADWPDNTQPKAPQ</sequence>
<feature type="region of interest" description="Disordered" evidence="2">
    <location>
        <begin position="784"/>
        <end position="803"/>
    </location>
</feature>
<keyword evidence="1" id="KW-0175">Coiled coil</keyword>
<comment type="caution">
    <text evidence="5">The sequence shown here is derived from an EMBL/GenBank/DDBJ whole genome shotgun (WGS) entry which is preliminary data.</text>
</comment>
<dbReference type="PROSITE" id="PS51257">
    <property type="entry name" value="PROKAR_LIPOPROTEIN"/>
    <property type="match status" value="1"/>
</dbReference>
<evidence type="ECO:0000256" key="1">
    <source>
        <dbReference type="SAM" id="Coils"/>
    </source>
</evidence>
<dbReference type="InterPro" id="IPR011050">
    <property type="entry name" value="Pectin_lyase_fold/virulence"/>
</dbReference>
<evidence type="ECO:0000256" key="3">
    <source>
        <dbReference type="SAM" id="SignalP"/>
    </source>
</evidence>
<dbReference type="NCBIfam" id="TIGR01901">
    <property type="entry name" value="adhes_NPXG"/>
    <property type="match status" value="1"/>
</dbReference>
<feature type="chain" id="PRO_5013298098" description="Filamentous haemagglutinin FhaB/tRNA nuclease CdiA-like TPS domain-containing protein" evidence="3">
    <location>
        <begin position="24"/>
        <end position="4828"/>
    </location>
</feature>
<evidence type="ECO:0000313" key="5">
    <source>
        <dbReference type="EMBL" id="OQW90137.1"/>
    </source>
</evidence>
<accession>A0A1W9KZH8</accession>
<feature type="region of interest" description="Disordered" evidence="2">
    <location>
        <begin position="1130"/>
        <end position="1164"/>
    </location>
</feature>
<feature type="signal peptide" evidence="3">
    <location>
        <begin position="1"/>
        <end position="23"/>
    </location>
</feature>
<feature type="coiled-coil region" evidence="1">
    <location>
        <begin position="3300"/>
        <end position="3327"/>
    </location>
</feature>
<evidence type="ECO:0000256" key="2">
    <source>
        <dbReference type="SAM" id="MobiDB-lite"/>
    </source>
</evidence>
<reference evidence="5 6" key="1">
    <citation type="submission" date="2017-01" db="EMBL/GenBank/DDBJ databases">
        <title>Novel large sulfur bacteria in the metagenomes of groundwater-fed chemosynthetic microbial mats in the Lake Huron basin.</title>
        <authorList>
            <person name="Sharrar A.M."/>
            <person name="Flood B.E."/>
            <person name="Bailey J.V."/>
            <person name="Jones D.S."/>
            <person name="Biddanda B."/>
            <person name="Ruberg S.A."/>
            <person name="Marcus D.N."/>
            <person name="Dick G.J."/>
        </authorList>
    </citation>
    <scope>NUCLEOTIDE SEQUENCE [LARGE SCALE GENOMIC DNA]</scope>
    <source>
        <strain evidence="5">A7</strain>
    </source>
</reference>
<evidence type="ECO:0000313" key="6">
    <source>
        <dbReference type="Proteomes" id="UP000192505"/>
    </source>
</evidence>
<dbReference type="Gene3D" id="2.160.20.10">
    <property type="entry name" value="Single-stranded right-handed beta-helix, Pectin lyase-like"/>
    <property type="match status" value="1"/>
</dbReference>
<dbReference type="SMART" id="SM00912">
    <property type="entry name" value="Haemagg_act"/>
    <property type="match status" value="1"/>
</dbReference>
<dbReference type="SUPFAM" id="SSF51126">
    <property type="entry name" value="Pectin lyase-like"/>
    <property type="match status" value="1"/>
</dbReference>
<feature type="compositionally biased region" description="Basic and acidic residues" evidence="2">
    <location>
        <begin position="785"/>
        <end position="803"/>
    </location>
</feature>
<name>A0A1W9KZH8_9BURK</name>